<dbReference type="EMBL" id="HBUE01233154">
    <property type="protein sequence ID" value="CAG6545770.1"/>
    <property type="molecule type" value="Transcribed_RNA"/>
</dbReference>
<proteinExistence type="predicted"/>
<dbReference type="EMBL" id="HBUE01340011">
    <property type="protein sequence ID" value="CAG6597933.1"/>
    <property type="molecule type" value="Transcribed_RNA"/>
</dbReference>
<sequence length="115" mass="12484">MCTNTKSTAIYKNLNNILNSAQINPEHSATYRGLCPVFPGHGCDPGRGYGPDRADHDDPCCDPGHGPCRAWTTSSTTWTAMALPNPPCGSHPGWATHRYHCSSSRCCLPSLRLRS</sequence>
<dbReference type="AlphaFoldDB" id="A0A8D8L0K2"/>
<protein>
    <submittedName>
        <fullName evidence="1">(northern house mosquito) hypothetical protein</fullName>
    </submittedName>
</protein>
<reference evidence="1" key="1">
    <citation type="submission" date="2021-05" db="EMBL/GenBank/DDBJ databases">
        <authorList>
            <person name="Alioto T."/>
            <person name="Alioto T."/>
            <person name="Gomez Garrido J."/>
        </authorList>
    </citation>
    <scope>NUCLEOTIDE SEQUENCE</scope>
</reference>
<evidence type="ECO:0000313" key="1">
    <source>
        <dbReference type="EMBL" id="CAG6597933.1"/>
    </source>
</evidence>
<accession>A0A8D8L0K2</accession>
<organism evidence="1">
    <name type="scientific">Culex pipiens</name>
    <name type="common">House mosquito</name>
    <dbReference type="NCBI Taxonomy" id="7175"/>
    <lineage>
        <taxon>Eukaryota</taxon>
        <taxon>Metazoa</taxon>
        <taxon>Ecdysozoa</taxon>
        <taxon>Arthropoda</taxon>
        <taxon>Hexapoda</taxon>
        <taxon>Insecta</taxon>
        <taxon>Pterygota</taxon>
        <taxon>Neoptera</taxon>
        <taxon>Endopterygota</taxon>
        <taxon>Diptera</taxon>
        <taxon>Nematocera</taxon>
        <taxon>Culicoidea</taxon>
        <taxon>Culicidae</taxon>
        <taxon>Culicinae</taxon>
        <taxon>Culicini</taxon>
        <taxon>Culex</taxon>
        <taxon>Culex</taxon>
    </lineage>
</organism>
<name>A0A8D8L0K2_CULPI</name>